<organism evidence="2 3">
    <name type="scientific">Pleurodeles waltl</name>
    <name type="common">Iberian ribbed newt</name>
    <dbReference type="NCBI Taxonomy" id="8319"/>
    <lineage>
        <taxon>Eukaryota</taxon>
        <taxon>Metazoa</taxon>
        <taxon>Chordata</taxon>
        <taxon>Craniata</taxon>
        <taxon>Vertebrata</taxon>
        <taxon>Euteleostomi</taxon>
        <taxon>Amphibia</taxon>
        <taxon>Batrachia</taxon>
        <taxon>Caudata</taxon>
        <taxon>Salamandroidea</taxon>
        <taxon>Salamandridae</taxon>
        <taxon>Pleurodelinae</taxon>
        <taxon>Pleurodeles</taxon>
    </lineage>
</organism>
<name>A0AAV7NH44_PLEWA</name>
<evidence type="ECO:0000313" key="3">
    <source>
        <dbReference type="Proteomes" id="UP001066276"/>
    </source>
</evidence>
<dbReference type="EMBL" id="JANPWB010000012">
    <property type="protein sequence ID" value="KAJ1115463.1"/>
    <property type="molecule type" value="Genomic_DNA"/>
</dbReference>
<accession>A0AAV7NH44</accession>
<keyword evidence="3" id="KW-1185">Reference proteome</keyword>
<proteinExistence type="predicted"/>
<dbReference type="AlphaFoldDB" id="A0AAV7NH44"/>
<feature type="chain" id="PRO_5043922244" evidence="1">
    <location>
        <begin position="20"/>
        <end position="138"/>
    </location>
</feature>
<feature type="signal peptide" evidence="1">
    <location>
        <begin position="1"/>
        <end position="19"/>
    </location>
</feature>
<evidence type="ECO:0000313" key="2">
    <source>
        <dbReference type="EMBL" id="KAJ1115463.1"/>
    </source>
</evidence>
<keyword evidence="1" id="KW-0732">Signal</keyword>
<comment type="caution">
    <text evidence="2">The sequence shown here is derived from an EMBL/GenBank/DDBJ whole genome shotgun (WGS) entry which is preliminary data.</text>
</comment>
<gene>
    <name evidence="2" type="ORF">NDU88_003687</name>
</gene>
<dbReference type="Proteomes" id="UP001066276">
    <property type="component" value="Chromosome 8"/>
</dbReference>
<protein>
    <submittedName>
        <fullName evidence="2">Uncharacterized protein</fullName>
    </submittedName>
</protein>
<evidence type="ECO:0000256" key="1">
    <source>
        <dbReference type="SAM" id="SignalP"/>
    </source>
</evidence>
<sequence>MPRKFPTLGLLVLGKRCIAIHWISPTVPTHPVWVKHVKERALKVKRRLGKVRTDYEALDEIAQWPEMTHPLSQSTHDLTDRIGIQKPLHATQNRLLPNRNESTRYLTGCITLKGTSILIDTTKDDILAPVCDAAPGLS</sequence>
<reference evidence="2" key="1">
    <citation type="journal article" date="2022" name="bioRxiv">
        <title>Sequencing and chromosome-scale assembly of the giantPleurodeles waltlgenome.</title>
        <authorList>
            <person name="Brown T."/>
            <person name="Elewa A."/>
            <person name="Iarovenko S."/>
            <person name="Subramanian E."/>
            <person name="Araus A.J."/>
            <person name="Petzold A."/>
            <person name="Susuki M."/>
            <person name="Suzuki K.-i.T."/>
            <person name="Hayashi T."/>
            <person name="Toyoda A."/>
            <person name="Oliveira C."/>
            <person name="Osipova E."/>
            <person name="Leigh N.D."/>
            <person name="Simon A."/>
            <person name="Yun M.H."/>
        </authorList>
    </citation>
    <scope>NUCLEOTIDE SEQUENCE</scope>
    <source>
        <strain evidence="2">20211129_DDA</strain>
        <tissue evidence="2">Liver</tissue>
    </source>
</reference>